<evidence type="ECO:0000256" key="3">
    <source>
        <dbReference type="ARBA" id="ARBA00022833"/>
    </source>
</evidence>
<feature type="binding site" evidence="9">
    <location>
        <position position="343"/>
    </location>
    <ligand>
        <name>Zn(2+)</name>
        <dbReference type="ChEBI" id="CHEBI:29105"/>
    </ligand>
</feature>
<feature type="binding site" evidence="8">
    <location>
        <position position="220"/>
    </location>
    <ligand>
        <name>substrate</name>
    </ligand>
</feature>
<evidence type="ECO:0000256" key="2">
    <source>
        <dbReference type="ARBA" id="ARBA00022723"/>
    </source>
</evidence>
<evidence type="ECO:0000256" key="7">
    <source>
        <dbReference type="PIRSR" id="PIRSR000099-2"/>
    </source>
</evidence>
<dbReference type="PANTHER" id="PTHR21256">
    <property type="entry name" value="HISTIDINOL DEHYDROGENASE HDH"/>
    <property type="match status" value="1"/>
</dbReference>
<dbReference type="PIRSF" id="PIRSF000099">
    <property type="entry name" value="Histidinol_dh"/>
    <property type="match status" value="1"/>
</dbReference>
<dbReference type="AlphaFoldDB" id="A0A1M7DWC4"/>
<dbReference type="SUPFAM" id="SSF53720">
    <property type="entry name" value="ALDH-like"/>
    <property type="match status" value="1"/>
</dbReference>
<comment type="similarity">
    <text evidence="1 5 10">Belongs to the histidinol dehydrogenase family.</text>
</comment>
<dbReference type="FunFam" id="3.40.50.1980:FF:000026">
    <property type="entry name" value="Histidinol dehydrogenase"/>
    <property type="match status" value="1"/>
</dbReference>
<dbReference type="GO" id="GO:0046872">
    <property type="term" value="F:metal ion binding"/>
    <property type="evidence" value="ECO:0007669"/>
    <property type="project" value="UniProtKB-KW"/>
</dbReference>
<feature type="binding site" evidence="8">
    <location>
        <position position="402"/>
    </location>
    <ligand>
        <name>substrate</name>
    </ligand>
</feature>
<evidence type="ECO:0000256" key="6">
    <source>
        <dbReference type="PIRSR" id="PIRSR000099-1"/>
    </source>
</evidence>
<feature type="binding site" evidence="9">
    <location>
        <position position="402"/>
    </location>
    <ligand>
        <name>Zn(2+)</name>
        <dbReference type="ChEBI" id="CHEBI:29105"/>
    </ligand>
</feature>
<feature type="binding site" evidence="9">
    <location>
        <position position="242"/>
    </location>
    <ligand>
        <name>Zn(2+)</name>
        <dbReference type="ChEBI" id="CHEBI:29105"/>
    </ligand>
</feature>
<dbReference type="NCBIfam" id="TIGR00069">
    <property type="entry name" value="hisD"/>
    <property type="match status" value="1"/>
</dbReference>
<feature type="binding site" evidence="7">
    <location>
        <position position="115"/>
    </location>
    <ligand>
        <name>NAD(+)</name>
        <dbReference type="ChEBI" id="CHEBI:57540"/>
    </ligand>
</feature>
<evidence type="ECO:0000313" key="11">
    <source>
        <dbReference type="EMBL" id="SHL83815.1"/>
    </source>
</evidence>
<proteinExistence type="inferred from homology"/>
<reference evidence="11 12" key="1">
    <citation type="submission" date="2016-11" db="EMBL/GenBank/DDBJ databases">
        <authorList>
            <person name="Jaros S."/>
            <person name="Januszkiewicz K."/>
            <person name="Wedrychowicz H."/>
        </authorList>
    </citation>
    <scope>NUCLEOTIDE SEQUENCE [LARGE SCALE GENOMIC DNA]</scope>
    <source>
        <strain evidence="11 12">DSM 16010</strain>
    </source>
</reference>
<dbReference type="PRINTS" id="PR00083">
    <property type="entry name" value="HOLDHDRGNASE"/>
</dbReference>
<dbReference type="InterPro" id="IPR022695">
    <property type="entry name" value="Histidinol_DH_monofunct"/>
</dbReference>
<dbReference type="Proteomes" id="UP000184206">
    <property type="component" value="Unassembled WGS sequence"/>
</dbReference>
<comment type="cofactor">
    <cofactor evidence="9">
        <name>Zn(2+)</name>
        <dbReference type="ChEBI" id="CHEBI:29105"/>
    </cofactor>
    <text evidence="9">Binds 1 zinc ion per subunit.</text>
</comment>
<dbReference type="STRING" id="1123231.SAMN02745189_01017"/>
<feature type="binding site" evidence="7">
    <location>
        <position position="174"/>
    </location>
    <ligand>
        <name>NAD(+)</name>
        <dbReference type="ChEBI" id="CHEBI:57540"/>
    </ligand>
</feature>
<keyword evidence="4 5" id="KW-0560">Oxidoreductase</keyword>
<feature type="binding site" evidence="8">
    <location>
        <position position="397"/>
    </location>
    <ligand>
        <name>substrate</name>
    </ligand>
</feature>
<evidence type="ECO:0000313" key="12">
    <source>
        <dbReference type="Proteomes" id="UP000184206"/>
    </source>
</evidence>
<dbReference type="Pfam" id="PF00815">
    <property type="entry name" value="Histidinol_dh"/>
    <property type="match status" value="1"/>
</dbReference>
<evidence type="ECO:0000256" key="1">
    <source>
        <dbReference type="ARBA" id="ARBA00010178"/>
    </source>
</evidence>
<feature type="binding site" evidence="8">
    <location>
        <position position="245"/>
    </location>
    <ligand>
        <name>substrate</name>
    </ligand>
</feature>
<gene>
    <name evidence="11" type="ORF">SAMN02745189_01017</name>
</gene>
<keyword evidence="7" id="KW-0520">NAD</keyword>
<organism evidence="11 12">
    <name type="scientific">Lacicoccus alkaliphilus DSM 16010</name>
    <dbReference type="NCBI Taxonomy" id="1123231"/>
    <lineage>
        <taxon>Bacteria</taxon>
        <taxon>Bacillati</taxon>
        <taxon>Bacillota</taxon>
        <taxon>Bacilli</taxon>
        <taxon>Bacillales</taxon>
        <taxon>Salinicoccaceae</taxon>
        <taxon>Lacicoccus</taxon>
    </lineage>
</organism>
<dbReference type="RefSeq" id="WP_072709052.1">
    <property type="nucleotide sequence ID" value="NZ_FRCF01000003.1"/>
</dbReference>
<dbReference type="Gene3D" id="1.20.5.1300">
    <property type="match status" value="1"/>
</dbReference>
<feature type="active site" description="Proton acceptor" evidence="6">
    <location>
        <position position="309"/>
    </location>
</feature>
<keyword evidence="12" id="KW-1185">Reference proteome</keyword>
<dbReference type="EMBL" id="FRCF01000003">
    <property type="protein sequence ID" value="SHL83815.1"/>
    <property type="molecule type" value="Genomic_DNA"/>
</dbReference>
<accession>A0A1M7DWC4</accession>
<dbReference type="InterPro" id="IPR016161">
    <property type="entry name" value="Ald_DH/histidinol_DH"/>
</dbReference>
<feature type="active site" description="Proton acceptor" evidence="6">
    <location>
        <position position="310"/>
    </location>
</feature>
<evidence type="ECO:0000256" key="4">
    <source>
        <dbReference type="ARBA" id="ARBA00023002"/>
    </source>
</evidence>
<dbReference type="Gene3D" id="3.40.50.1980">
    <property type="entry name" value="Nitrogenase molybdenum iron protein domain"/>
    <property type="match status" value="2"/>
</dbReference>
<evidence type="ECO:0000256" key="5">
    <source>
        <dbReference type="PIRNR" id="PIRNR000099"/>
    </source>
</evidence>
<dbReference type="CDD" id="cd06572">
    <property type="entry name" value="Histidinol_dh"/>
    <property type="match status" value="1"/>
</dbReference>
<dbReference type="GO" id="GO:0051287">
    <property type="term" value="F:NAD binding"/>
    <property type="evidence" value="ECO:0007669"/>
    <property type="project" value="InterPro"/>
</dbReference>
<feature type="binding site" evidence="8">
    <location>
        <position position="310"/>
    </location>
    <ligand>
        <name>substrate</name>
    </ligand>
</feature>
<dbReference type="InterPro" id="IPR012131">
    <property type="entry name" value="Hstdl_DH"/>
</dbReference>
<evidence type="ECO:0000256" key="8">
    <source>
        <dbReference type="PIRSR" id="PIRSR000099-3"/>
    </source>
</evidence>
<dbReference type="FunFam" id="3.40.50.1980:FF:000001">
    <property type="entry name" value="Histidinol dehydrogenase"/>
    <property type="match status" value="1"/>
</dbReference>
<dbReference type="GO" id="GO:0005829">
    <property type="term" value="C:cytosol"/>
    <property type="evidence" value="ECO:0007669"/>
    <property type="project" value="TreeGrafter"/>
</dbReference>
<feature type="binding site" evidence="8">
    <location>
        <position position="343"/>
    </location>
    <ligand>
        <name>substrate</name>
    </ligand>
</feature>
<dbReference type="GO" id="GO:0000105">
    <property type="term" value="P:L-histidine biosynthetic process"/>
    <property type="evidence" value="ECO:0007669"/>
    <property type="project" value="InterPro"/>
</dbReference>
<keyword evidence="3 9" id="KW-0862">Zinc</keyword>
<dbReference type="PANTHER" id="PTHR21256:SF2">
    <property type="entry name" value="HISTIDINE BIOSYNTHESIS TRIFUNCTIONAL PROTEIN"/>
    <property type="match status" value="1"/>
</dbReference>
<protein>
    <submittedName>
        <fullName evidence="11">Histidinol dehydrogenase</fullName>
    </submittedName>
</protein>
<dbReference type="GO" id="GO:0004399">
    <property type="term" value="F:histidinol dehydrogenase activity"/>
    <property type="evidence" value="ECO:0007669"/>
    <property type="project" value="InterPro"/>
</dbReference>
<evidence type="ECO:0000256" key="10">
    <source>
        <dbReference type="RuleBase" id="RU004175"/>
    </source>
</evidence>
<feature type="binding site" evidence="7">
    <location>
        <position position="197"/>
    </location>
    <ligand>
        <name>NAD(+)</name>
        <dbReference type="ChEBI" id="CHEBI:57540"/>
    </ligand>
</feature>
<feature type="binding site" evidence="8">
    <location>
        <position position="242"/>
    </location>
    <ligand>
        <name>substrate</name>
    </ligand>
</feature>
<dbReference type="OrthoDB" id="9805269at2"/>
<sequence length="411" mass="46037">MDALEFKEVFEEKYVQNQSFEGMNDVIKIIEDVKRNKDAALKEYTAKFDGVTPADFKVPQENLRKSFESLPDEEKKALRTIKKRIEDYQETIKYSDQDDGEFKYVYHPIEKVGVYVPGGRALYPSSVLMTVVPALSAGVKEIHVVTPTFEENNITFAALYLCGIENVYTVGGAQAVAALAYGTETIPKVDKIVGPGNYYVALAKRLLFGQTGIDMIAGPSEILLYVDETVDLDSIVYDIFAQAEHDANARTFLLSEDAGIIGRIEDRLQEMLDDQPRVEIMKESIENNHYAVVDYRESLLDLINYIAPEHVSVQHRDSDMIIRNIKYAGAVFEGHHSPEAIGDYAAGPSHVLPTDRTGRFSHGLNVNDFLTSHAVISLEKATFDEIAKPAMTVAKREALDAHYQSLKIRTE</sequence>
<evidence type="ECO:0000256" key="9">
    <source>
        <dbReference type="PIRSR" id="PIRSR000099-4"/>
    </source>
</evidence>
<name>A0A1M7DWC4_9BACL</name>
<keyword evidence="2 9" id="KW-0479">Metal-binding</keyword>
<feature type="binding site" evidence="9">
    <location>
        <position position="245"/>
    </location>
    <ligand>
        <name>Zn(2+)</name>
        <dbReference type="ChEBI" id="CHEBI:29105"/>
    </ligand>
</feature>